<evidence type="ECO:0000256" key="1">
    <source>
        <dbReference type="SAM" id="MobiDB-lite"/>
    </source>
</evidence>
<evidence type="ECO:0000259" key="2">
    <source>
        <dbReference type="Pfam" id="PF03732"/>
    </source>
</evidence>
<organism evidence="3">
    <name type="scientific">Tanacetum cinerariifolium</name>
    <name type="common">Dalmatian daisy</name>
    <name type="synonym">Chrysanthemum cinerariifolium</name>
    <dbReference type="NCBI Taxonomy" id="118510"/>
    <lineage>
        <taxon>Eukaryota</taxon>
        <taxon>Viridiplantae</taxon>
        <taxon>Streptophyta</taxon>
        <taxon>Embryophyta</taxon>
        <taxon>Tracheophyta</taxon>
        <taxon>Spermatophyta</taxon>
        <taxon>Magnoliopsida</taxon>
        <taxon>eudicotyledons</taxon>
        <taxon>Gunneridae</taxon>
        <taxon>Pentapetalae</taxon>
        <taxon>asterids</taxon>
        <taxon>campanulids</taxon>
        <taxon>Asterales</taxon>
        <taxon>Asteraceae</taxon>
        <taxon>Asteroideae</taxon>
        <taxon>Anthemideae</taxon>
        <taxon>Anthemidinae</taxon>
        <taxon>Tanacetum</taxon>
    </lineage>
</organism>
<feature type="region of interest" description="Disordered" evidence="1">
    <location>
        <begin position="1"/>
        <end position="25"/>
    </location>
</feature>
<dbReference type="GO" id="GO:0003964">
    <property type="term" value="F:RNA-directed DNA polymerase activity"/>
    <property type="evidence" value="ECO:0007669"/>
    <property type="project" value="UniProtKB-KW"/>
</dbReference>
<dbReference type="InterPro" id="IPR005162">
    <property type="entry name" value="Retrotrans_gag_dom"/>
</dbReference>
<dbReference type="PANTHER" id="PTHR33223">
    <property type="entry name" value="CCHC-TYPE DOMAIN-CONTAINING PROTEIN"/>
    <property type="match status" value="1"/>
</dbReference>
<protein>
    <submittedName>
        <fullName evidence="3">Reverse transcriptase domain-containing protein</fullName>
    </submittedName>
</protein>
<feature type="domain" description="Retrotransposon gag" evidence="2">
    <location>
        <begin position="29"/>
        <end position="82"/>
    </location>
</feature>
<keyword evidence="3" id="KW-0808">Transferase</keyword>
<name>A0A6L2K374_TANCI</name>
<dbReference type="PANTHER" id="PTHR33223:SF11">
    <property type="entry name" value="ELEMENT PROTEIN, PUTATIVE-RELATED"/>
    <property type="match status" value="1"/>
</dbReference>
<dbReference type="EMBL" id="BKCJ010001756">
    <property type="protein sequence ID" value="GEU43793.1"/>
    <property type="molecule type" value="Genomic_DNA"/>
</dbReference>
<keyword evidence="3" id="KW-0695">RNA-directed DNA polymerase</keyword>
<feature type="region of interest" description="Disordered" evidence="1">
    <location>
        <begin position="386"/>
        <end position="408"/>
    </location>
</feature>
<accession>A0A6L2K374</accession>
<evidence type="ECO:0000313" key="3">
    <source>
        <dbReference type="EMBL" id="GEU43793.1"/>
    </source>
</evidence>
<keyword evidence="3" id="KW-0548">Nucleotidyltransferase</keyword>
<dbReference type="Pfam" id="PF03732">
    <property type="entry name" value="Retrotrans_gag"/>
    <property type="match status" value="1"/>
</dbReference>
<reference evidence="3" key="1">
    <citation type="journal article" date="2019" name="Sci. Rep.">
        <title>Draft genome of Tanacetum cinerariifolium, the natural source of mosquito coil.</title>
        <authorList>
            <person name="Yamashiro T."/>
            <person name="Shiraishi A."/>
            <person name="Satake H."/>
            <person name="Nakayama K."/>
        </authorList>
    </citation>
    <scope>NUCLEOTIDE SEQUENCE</scope>
</reference>
<dbReference type="AlphaFoldDB" id="A0A6L2K374"/>
<comment type="caution">
    <text evidence="3">The sequence shown here is derived from an EMBL/GenBank/DDBJ whole genome shotgun (WGS) entry which is preliminary data.</text>
</comment>
<feature type="region of interest" description="Disordered" evidence="1">
    <location>
        <begin position="815"/>
        <end position="835"/>
    </location>
</feature>
<gene>
    <name evidence="3" type="ORF">Tci_015771</name>
</gene>
<proteinExistence type="predicted"/>
<sequence length="835" mass="94591">MESLISNSSRKRTSPSGSSTTFSIPGASKTTYLRNEITNFLQKSNETFNEEWERFKDLLRQCPHHGFSELHQLDTFYNALNPNDQDALDSAAGGNFLDKIPRECLSIIKSKSKVRYSRSRVTDVKANINAPLLPSSHSNSFDLQQIAASLEDKLEIRMNRFEKSLNNMKNSFITPTAPLKAVAKIPACYDDYDDDYDFAITPNEAVNSLSMGDEHLDTILATKSDEFIKSSVENLVPNPSESVVTQLFFDEDFPKEVYLNPLFDEEIISMKIDPHPFNAKSDLIESLLNHDSLIISSSKIDSFFNEFAGELTLLKSISLGIDETDFDPEEETHFIKRLLYNNSSSRPPKEFVAENSDAEIDLSLYLLSPNNSLSLPENESFYFDIPSFSRPPSKPPDDSSEPSNDNTNVVNALREPLVVNQDPGKNSSQSPPQINHPYCYGCGDLLEGIFCHQCTCKLCGNGAHYGYNCQSKVLIIPNLEPFNNQAIKELPQTMQSFDPKSNLVYDSPNIFDPPPQLPFYSCEFCGNDARYGHYFTPQVPFVYLELCYNQDFNFPQVSQNFQQQYLCCENCGVTHEAYQYEFIKSSVENLVPNPSESEGDNKCDVPSYEVFTTFSNILFDSDYDFYSSDDQSFSDEDFPKEIFSNPLFDKEIISMKIDPHPFNDESDLIESLLNHDSSIISSSKFDSLFDEFVGELTLLKSIPLGIDETDCDPEEETYFVKRLLYDNSSPRPPKEFIFENSDAEIEYFSPSPIPVEDSDSLIEEIDLSFTPDYPMSPGIEEDDYDSERDTLILEELLSNNSLSLPKNESFHFDIPSFSRPPAKPPDGNTRILNVS</sequence>